<dbReference type="EMBL" id="NWUJ01000006">
    <property type="protein sequence ID" value="PFH34916.1"/>
    <property type="molecule type" value="Genomic_DNA"/>
</dbReference>
<comment type="caution">
    <text evidence="1">The sequence shown here is derived from an EMBL/GenBank/DDBJ whole genome shotgun (WGS) entry which is preliminary data.</text>
</comment>
<sequence length="82" mass="8861">MASRSTANPLASAIKPSDLQRAQEAQLERWLQVAATGVFNDLAWGCLNDSGHGNQMSVPCEKNGHGYFDSPELAEAEIMDVL</sequence>
<protein>
    <submittedName>
        <fullName evidence="1">Uncharacterized protein</fullName>
    </submittedName>
</protein>
<dbReference type="OrthoDB" id="10290809at2759"/>
<reference evidence="1 2" key="1">
    <citation type="submission" date="2017-09" db="EMBL/GenBank/DDBJ databases">
        <title>Genome sequencing of Besnoitia besnoiti strain Bb-Ger1.</title>
        <authorList>
            <person name="Schares G."/>
            <person name="Venepally P."/>
            <person name="Lorenzi H.A."/>
        </authorList>
    </citation>
    <scope>NUCLEOTIDE SEQUENCE [LARGE SCALE GENOMIC DNA]</scope>
    <source>
        <strain evidence="1 2">Bb-Ger1</strain>
    </source>
</reference>
<dbReference type="AlphaFoldDB" id="A0A2A9MG19"/>
<name>A0A2A9MG19_BESBE</name>
<accession>A0A2A9MG19</accession>
<dbReference type="GeneID" id="40311875"/>
<dbReference type="KEGG" id="bbes:BESB_069490"/>
<evidence type="ECO:0000313" key="1">
    <source>
        <dbReference type="EMBL" id="PFH34916.1"/>
    </source>
</evidence>
<gene>
    <name evidence="1" type="ORF">BESB_069490</name>
</gene>
<dbReference type="RefSeq" id="XP_029218925.1">
    <property type="nucleotide sequence ID" value="XM_029365342.1"/>
</dbReference>
<organism evidence="1 2">
    <name type="scientific">Besnoitia besnoiti</name>
    <name type="common">Apicomplexan protozoan</name>
    <dbReference type="NCBI Taxonomy" id="94643"/>
    <lineage>
        <taxon>Eukaryota</taxon>
        <taxon>Sar</taxon>
        <taxon>Alveolata</taxon>
        <taxon>Apicomplexa</taxon>
        <taxon>Conoidasida</taxon>
        <taxon>Coccidia</taxon>
        <taxon>Eucoccidiorida</taxon>
        <taxon>Eimeriorina</taxon>
        <taxon>Sarcocystidae</taxon>
        <taxon>Besnoitia</taxon>
    </lineage>
</organism>
<dbReference type="Proteomes" id="UP000224006">
    <property type="component" value="Chromosome VI"/>
</dbReference>
<dbReference type="VEuPathDB" id="ToxoDB:BESB_069490"/>
<evidence type="ECO:0000313" key="2">
    <source>
        <dbReference type="Proteomes" id="UP000224006"/>
    </source>
</evidence>
<proteinExistence type="predicted"/>
<keyword evidence="2" id="KW-1185">Reference proteome</keyword>